<evidence type="ECO:0000313" key="9">
    <source>
        <dbReference type="Proteomes" id="UP000027586"/>
    </source>
</evidence>
<dbReference type="PANTHER" id="PTHR11524:SF16">
    <property type="entry name" value="LARGE RIBOSOMAL SUBUNIT PROTEIN UL30"/>
    <property type="match status" value="1"/>
</dbReference>
<dbReference type="InterPro" id="IPR035808">
    <property type="entry name" value="Ribosomal_uL30_euk_arc"/>
</dbReference>
<dbReference type="FunFam" id="3.30.1390.20:FF:000003">
    <property type="entry name" value="60S ribosomal protein L7"/>
    <property type="match status" value="1"/>
</dbReference>
<keyword evidence="2 8" id="KW-0689">Ribosomal protein</keyword>
<dbReference type="STRING" id="1263082.A0A068RXN4"/>
<dbReference type="Pfam" id="PF00327">
    <property type="entry name" value="Ribosomal_L30"/>
    <property type="match status" value="1"/>
</dbReference>
<proteinExistence type="inferred from homology"/>
<evidence type="ECO:0000256" key="5">
    <source>
        <dbReference type="SAM" id="MobiDB-lite"/>
    </source>
</evidence>
<keyword evidence="3" id="KW-0687">Ribonucleoprotein</keyword>
<dbReference type="CDD" id="cd01657">
    <property type="entry name" value="Ribosomal_L7_archeal_euk"/>
    <property type="match status" value="1"/>
</dbReference>
<accession>A0A068RXN4</accession>
<dbReference type="OrthoDB" id="28644at2759"/>
<evidence type="ECO:0000256" key="4">
    <source>
        <dbReference type="SAM" id="Coils"/>
    </source>
</evidence>
<protein>
    <submittedName>
        <fullName evidence="8">60s ribosomal protein l7</fullName>
    </submittedName>
</protein>
<evidence type="ECO:0000256" key="2">
    <source>
        <dbReference type="ARBA" id="ARBA00022980"/>
    </source>
</evidence>
<organism evidence="8 9">
    <name type="scientific">Lichtheimia corymbifera JMRC:FSU:9682</name>
    <dbReference type="NCBI Taxonomy" id="1263082"/>
    <lineage>
        <taxon>Eukaryota</taxon>
        <taxon>Fungi</taxon>
        <taxon>Fungi incertae sedis</taxon>
        <taxon>Mucoromycota</taxon>
        <taxon>Mucoromycotina</taxon>
        <taxon>Mucoromycetes</taxon>
        <taxon>Mucorales</taxon>
        <taxon>Lichtheimiaceae</taxon>
        <taxon>Lichtheimia</taxon>
    </lineage>
</organism>
<dbReference type="EMBL" id="CBTN010000025">
    <property type="protein sequence ID" value="CDH54764.1"/>
    <property type="molecule type" value="Genomic_DNA"/>
</dbReference>
<comment type="caution">
    <text evidence="8">The sequence shown here is derived from an EMBL/GenBank/DDBJ whole genome shotgun (WGS) entry which is preliminary data.</text>
</comment>
<evidence type="ECO:0000259" key="7">
    <source>
        <dbReference type="Pfam" id="PF08079"/>
    </source>
</evidence>
<dbReference type="PROSITE" id="PS00634">
    <property type="entry name" value="RIBOSOMAL_L30"/>
    <property type="match status" value="1"/>
</dbReference>
<dbReference type="PANTHER" id="PTHR11524">
    <property type="entry name" value="60S RIBOSOMAL PROTEIN L7"/>
    <property type="match status" value="1"/>
</dbReference>
<gene>
    <name evidence="8" type="ORF">LCOR_05982.1</name>
</gene>
<feature type="region of interest" description="Disordered" evidence="5">
    <location>
        <begin position="1"/>
        <end position="20"/>
    </location>
</feature>
<dbReference type="InterPro" id="IPR036919">
    <property type="entry name" value="Ribo_uL30_ferredoxin-like_sf"/>
</dbReference>
<feature type="domain" description="Large ribosomal subunit protein uL30 N-terminal eukaryotes" evidence="7">
    <location>
        <begin position="14"/>
        <end position="85"/>
    </location>
</feature>
<dbReference type="Proteomes" id="UP000027586">
    <property type="component" value="Unassembled WGS sequence"/>
</dbReference>
<reference evidence="8" key="1">
    <citation type="submission" date="2013-08" db="EMBL/GenBank/DDBJ databases">
        <title>Gene expansion shapes genome architecture in the human pathogen Lichtheimia corymbifera: an evolutionary genomics analysis in the ancient terrestrial Mucorales (Mucoromycotina).</title>
        <authorList>
            <person name="Schwartze V.U."/>
            <person name="Winter S."/>
            <person name="Shelest E."/>
            <person name="Marcet-Houben M."/>
            <person name="Horn F."/>
            <person name="Wehner S."/>
            <person name="Hoffmann K."/>
            <person name="Riege K."/>
            <person name="Sammeth M."/>
            <person name="Nowrousian M."/>
            <person name="Valiante V."/>
            <person name="Linde J."/>
            <person name="Jacobsen I.D."/>
            <person name="Marz M."/>
            <person name="Brakhage A.A."/>
            <person name="Gabaldon T."/>
            <person name="Bocker S."/>
            <person name="Voigt K."/>
        </authorList>
    </citation>
    <scope>NUCLEOTIDE SEQUENCE [LARGE SCALE GENOMIC DNA]</scope>
    <source>
        <strain evidence="8">FSU 9682</strain>
    </source>
</reference>
<dbReference type="Gene3D" id="3.30.1390.20">
    <property type="entry name" value="Ribosomal protein L30, ferredoxin-like fold domain"/>
    <property type="match status" value="1"/>
</dbReference>
<dbReference type="GO" id="GO:0003723">
    <property type="term" value="F:RNA binding"/>
    <property type="evidence" value="ECO:0007669"/>
    <property type="project" value="InterPro"/>
</dbReference>
<dbReference type="GO" id="GO:0022625">
    <property type="term" value="C:cytosolic large ribosomal subunit"/>
    <property type="evidence" value="ECO:0007669"/>
    <property type="project" value="TreeGrafter"/>
</dbReference>
<dbReference type="InterPro" id="IPR039699">
    <property type="entry name" value="Ribosomal_uL30"/>
</dbReference>
<dbReference type="InterPro" id="IPR005998">
    <property type="entry name" value="Ribosomal_uL30_euk"/>
</dbReference>
<keyword evidence="9" id="KW-1185">Reference proteome</keyword>
<comment type="similarity">
    <text evidence="1">Belongs to the universal ribosomal protein uL30 family.</text>
</comment>
<keyword evidence="4" id="KW-0175">Coiled coil</keyword>
<name>A0A068RXN4_9FUNG</name>
<evidence type="ECO:0000313" key="8">
    <source>
        <dbReference type="EMBL" id="CDH54764.1"/>
    </source>
</evidence>
<sequence>MAGTTVPKQHEIQVPETLLKKKRTDERVKEQVLQAKQAEQKQRAVNRQLAFKRADQYVKEYRQRERDEIRLRRQAKSVGNLYVPADPKLLFVVRIKGINDIHPRVRKVLQLFRLLQINNGVFVRLNKATAQMLQIIEPYVTYGPPNLKTVRELIYKRGFVKVDEQRLPITDNDVIAKQLGKLDMICVEDVIHEIYTVGPHFKEVNRFLWPFKLNNPTGAWEKRKFRHYVEGGSAGDREKDINRLVQSMI</sequence>
<dbReference type="InterPro" id="IPR012988">
    <property type="entry name" value="Ribosomal_uL30_N_euk"/>
</dbReference>
<evidence type="ECO:0000256" key="1">
    <source>
        <dbReference type="ARBA" id="ARBA00007594"/>
    </source>
</evidence>
<dbReference type="SUPFAM" id="SSF55129">
    <property type="entry name" value="Ribosomal protein L30p/L7e"/>
    <property type="match status" value="1"/>
</dbReference>
<dbReference type="AlphaFoldDB" id="A0A068RXN4"/>
<dbReference type="InterPro" id="IPR016082">
    <property type="entry name" value="Ribosomal_uL30_ferredoxin-like"/>
</dbReference>
<dbReference type="Pfam" id="PF08079">
    <property type="entry name" value="Ribosomal_L30_N"/>
    <property type="match status" value="1"/>
</dbReference>
<dbReference type="InterPro" id="IPR018038">
    <property type="entry name" value="Ribosomal_uL30_CS"/>
</dbReference>
<feature type="coiled-coil region" evidence="4">
    <location>
        <begin position="21"/>
        <end position="55"/>
    </location>
</feature>
<dbReference type="GO" id="GO:0000463">
    <property type="term" value="P:maturation of LSU-rRNA from tricistronic rRNA transcript (SSU-rRNA, 5.8S rRNA, LSU-rRNA)"/>
    <property type="evidence" value="ECO:0007669"/>
    <property type="project" value="TreeGrafter"/>
</dbReference>
<evidence type="ECO:0000259" key="6">
    <source>
        <dbReference type="Pfam" id="PF00327"/>
    </source>
</evidence>
<dbReference type="NCBIfam" id="TIGR01310">
    <property type="entry name" value="uL30_euk"/>
    <property type="match status" value="1"/>
</dbReference>
<dbReference type="VEuPathDB" id="FungiDB:LCOR_05982.1"/>
<dbReference type="GO" id="GO:0003735">
    <property type="term" value="F:structural constituent of ribosome"/>
    <property type="evidence" value="ECO:0007669"/>
    <property type="project" value="TreeGrafter"/>
</dbReference>
<feature type="domain" description="Large ribosomal subunit protein uL30-like ferredoxin-like fold" evidence="6">
    <location>
        <begin position="90"/>
        <end position="140"/>
    </location>
</feature>
<evidence type="ECO:0000256" key="3">
    <source>
        <dbReference type="ARBA" id="ARBA00023274"/>
    </source>
</evidence>